<sequence>MAFIKEESEDIRIAEVFSLKHEDAEEQTEIQLGILPSVYQCRRTSDHQEELKSVKTEFIKEDREKMRYPEHTEHTEEQTEMTEENEDNEELSEAEEKNHYKTEEIPLSCCQNKQIHLTKKSAKKSITS</sequence>
<dbReference type="Proteomes" id="UP001558613">
    <property type="component" value="Unassembled WGS sequence"/>
</dbReference>
<comment type="caution">
    <text evidence="2">The sequence shown here is derived from an EMBL/GenBank/DDBJ whole genome shotgun (WGS) entry which is preliminary data.</text>
</comment>
<protein>
    <submittedName>
        <fullName evidence="2">Uncharacterized protein</fullName>
    </submittedName>
</protein>
<feature type="compositionally biased region" description="Acidic residues" evidence="1">
    <location>
        <begin position="78"/>
        <end position="93"/>
    </location>
</feature>
<name>A0ABR3NRA7_9TELE</name>
<keyword evidence="3" id="KW-1185">Reference proteome</keyword>
<organism evidence="2 3">
    <name type="scientific">Cirrhinus molitorella</name>
    <name type="common">mud carp</name>
    <dbReference type="NCBI Taxonomy" id="172907"/>
    <lineage>
        <taxon>Eukaryota</taxon>
        <taxon>Metazoa</taxon>
        <taxon>Chordata</taxon>
        <taxon>Craniata</taxon>
        <taxon>Vertebrata</taxon>
        <taxon>Euteleostomi</taxon>
        <taxon>Actinopterygii</taxon>
        <taxon>Neopterygii</taxon>
        <taxon>Teleostei</taxon>
        <taxon>Ostariophysi</taxon>
        <taxon>Cypriniformes</taxon>
        <taxon>Cyprinidae</taxon>
        <taxon>Labeoninae</taxon>
        <taxon>Labeonini</taxon>
        <taxon>Cirrhinus</taxon>
    </lineage>
</organism>
<feature type="region of interest" description="Disordered" evidence="1">
    <location>
        <begin position="62"/>
        <end position="105"/>
    </location>
</feature>
<reference evidence="2 3" key="1">
    <citation type="submission" date="2023-09" db="EMBL/GenBank/DDBJ databases">
        <authorList>
            <person name="Wang M."/>
        </authorList>
    </citation>
    <scope>NUCLEOTIDE SEQUENCE [LARGE SCALE GENOMIC DNA]</scope>
    <source>
        <strain evidence="2">GT-2023</strain>
        <tissue evidence="2">Liver</tissue>
    </source>
</reference>
<evidence type="ECO:0000313" key="3">
    <source>
        <dbReference type="Proteomes" id="UP001558613"/>
    </source>
</evidence>
<feature type="compositionally biased region" description="Basic and acidic residues" evidence="1">
    <location>
        <begin position="62"/>
        <end position="77"/>
    </location>
</feature>
<evidence type="ECO:0000313" key="2">
    <source>
        <dbReference type="EMBL" id="KAL1279558.1"/>
    </source>
</evidence>
<dbReference type="EMBL" id="JAYMGO010000003">
    <property type="protein sequence ID" value="KAL1279558.1"/>
    <property type="molecule type" value="Genomic_DNA"/>
</dbReference>
<feature type="non-terminal residue" evidence="2">
    <location>
        <position position="128"/>
    </location>
</feature>
<evidence type="ECO:0000256" key="1">
    <source>
        <dbReference type="SAM" id="MobiDB-lite"/>
    </source>
</evidence>
<proteinExistence type="predicted"/>
<feature type="compositionally biased region" description="Basic and acidic residues" evidence="1">
    <location>
        <begin position="94"/>
        <end position="104"/>
    </location>
</feature>
<gene>
    <name evidence="2" type="ORF">QQF64_026231</name>
</gene>
<accession>A0ABR3NRA7</accession>